<dbReference type="SUPFAM" id="SSF103647">
    <property type="entry name" value="TSP type-3 repeat"/>
    <property type="match status" value="2"/>
</dbReference>
<evidence type="ECO:0000256" key="3">
    <source>
        <dbReference type="SAM" id="MobiDB-lite"/>
    </source>
</evidence>
<dbReference type="InterPro" id="IPR003367">
    <property type="entry name" value="Thrombospondin_3-like_rpt"/>
</dbReference>
<dbReference type="Pfam" id="PF02412">
    <property type="entry name" value="TSP_3"/>
    <property type="match status" value="1"/>
</dbReference>
<protein>
    <submittedName>
        <fullName evidence="4">Uncharacterized protein</fullName>
    </submittedName>
</protein>
<proteinExistence type="predicted"/>
<name>A0A0D7VZI9_9FLAO</name>
<gene>
    <name evidence="4" type="ORF">PK35_16835</name>
</gene>
<dbReference type="GO" id="GO:0005509">
    <property type="term" value="F:calcium ion binding"/>
    <property type="evidence" value="ECO:0007669"/>
    <property type="project" value="InterPro"/>
</dbReference>
<dbReference type="Gene3D" id="4.10.1080.10">
    <property type="entry name" value="TSP type-3 repeat"/>
    <property type="match status" value="3"/>
</dbReference>
<feature type="region of interest" description="Disordered" evidence="3">
    <location>
        <begin position="267"/>
        <end position="289"/>
    </location>
</feature>
<keyword evidence="5" id="KW-1185">Reference proteome</keyword>
<comment type="caution">
    <text evidence="4">The sequence shown here is derived from an EMBL/GenBank/DDBJ whole genome shotgun (WGS) entry which is preliminary data.</text>
</comment>
<keyword evidence="2" id="KW-0106">Calcium</keyword>
<evidence type="ECO:0000313" key="5">
    <source>
        <dbReference type="Proteomes" id="UP000032361"/>
    </source>
</evidence>
<dbReference type="EMBL" id="JTDV01000021">
    <property type="protein sequence ID" value="KJD31017.1"/>
    <property type="molecule type" value="Genomic_DNA"/>
</dbReference>
<dbReference type="PANTHER" id="PTHR10199">
    <property type="entry name" value="THROMBOSPONDIN"/>
    <property type="match status" value="1"/>
</dbReference>
<keyword evidence="1" id="KW-0732">Signal</keyword>
<evidence type="ECO:0000313" key="4">
    <source>
        <dbReference type="EMBL" id="KJD31017.1"/>
    </source>
</evidence>
<dbReference type="GO" id="GO:0007155">
    <property type="term" value="P:cell adhesion"/>
    <property type="evidence" value="ECO:0007669"/>
    <property type="project" value="InterPro"/>
</dbReference>
<organism evidence="4 5">
    <name type="scientific">Neotamlana nanhaiensis</name>
    <dbReference type="NCBI Taxonomy" id="1382798"/>
    <lineage>
        <taxon>Bacteria</taxon>
        <taxon>Pseudomonadati</taxon>
        <taxon>Bacteroidota</taxon>
        <taxon>Flavobacteriia</taxon>
        <taxon>Flavobacteriales</taxon>
        <taxon>Flavobacteriaceae</taxon>
        <taxon>Neotamlana</taxon>
    </lineage>
</organism>
<feature type="non-terminal residue" evidence="4">
    <location>
        <position position="939"/>
    </location>
</feature>
<reference evidence="4 5" key="1">
    <citation type="journal article" date="2015" name="Antonie Van Leeuwenhoek">
        <title>Tamlana nanhaiensis sp. nov., isolated from surface seawater collected from the South China Sea.</title>
        <authorList>
            <person name="Liu X."/>
            <person name="Lai Q."/>
            <person name="Du Y."/>
            <person name="Li G."/>
            <person name="Sun F."/>
            <person name="Shao Z."/>
        </authorList>
    </citation>
    <scope>NUCLEOTIDE SEQUENCE [LARGE SCALE GENOMIC DNA]</scope>
    <source>
        <strain evidence="4 5">FHC16</strain>
    </source>
</reference>
<evidence type="ECO:0000256" key="2">
    <source>
        <dbReference type="ARBA" id="ARBA00022837"/>
    </source>
</evidence>
<dbReference type="Proteomes" id="UP000032361">
    <property type="component" value="Unassembled WGS sequence"/>
</dbReference>
<accession>A0A0D7VZI9</accession>
<dbReference type="STRING" id="1382798.PK35_16835"/>
<dbReference type="AlphaFoldDB" id="A0A0D7VZI9"/>
<evidence type="ECO:0000256" key="1">
    <source>
        <dbReference type="ARBA" id="ARBA00022729"/>
    </source>
</evidence>
<dbReference type="InterPro" id="IPR028974">
    <property type="entry name" value="TSP_type-3_rpt"/>
</dbReference>
<sequence>MFVMVFSSYQAFSQDTDGDGIANSVDTDDDNDGILDSVEDDCSNDRIFDTTGNNTSNDFETRAFGRVDAATNLNLGTGINFYHEGTSFRFTGAGEANLTNAIANNDYIEQSFTTASSYTTNGLYLNSLSLRYGGSSSDFSYGYHIGILISDDNFATSTILNADFYYDDVYTAPETVYLVNNAEFPLLESTNYKLRYYFYAGEESTIYIIDDITGYELACNNDSDGDGIINSQDTDSDNDGCPDALEAASSSFNYSHLTTSGSINTSSFAVDGNGQPNSTNNAVGTSQDTTQQADECDSCNINSTLYSDADNDGIGDNCDLDDDNDGIFDATECLNTSPMQFQGLSTTPQSYSVSATTITQSSNVNNGVDATNCDNLGNLAFGKTNTTVNISASNPSSFIISPATHSARDFDGVDRWTLTSSGAVFVVNDPSNVIEIVSYGIGSISFMARDGNPKGWSIQIFDVSTLAITMNKGNGYSMLKADVIVPCGDIDYDGITNDLDTDSDEDGCPDALEATSSTYTFNDLSANGRINTLTYSVDGAGSPSGTNNAAGTSQDDTQQANECDSCNSSSTLFIDTDGDGIGNDCDLDDDNDGILDTIECKNLLVDSGFENKTGLNYGNNIGVDISPWILQSGSQANIVKVDGAGGYNYANYGPYEDANPLTGDGDDQYYLDIASGANDFYQTINISLDAKLTYGGFFSSRDGLTGSARLRIFTGNAGSAGTLVADSGSFTVSPISGDSANSPWKFFEETVNVTAGTYSFVVSMDNHMNFDEGFARACQDTDGDSFYDYLDLDSDNDGIPDNVEAQPTVGYVLPTYGYDSNGVDNNYPGGLALVDTDGDGTPDYIDLDADNDGIPDIEENGMANATSGTDTDNDGLDDAFETNGVNDVSLDVNEDIENPTDLSVLPDADGDVLTTGDVDYRDDLTVLSDVATIDFDGID</sequence>